<reference evidence="1" key="3">
    <citation type="submission" date="2025-09" db="UniProtKB">
        <authorList>
            <consortium name="Ensembl"/>
        </authorList>
    </citation>
    <scope>IDENTIFICATION</scope>
</reference>
<proteinExistence type="predicted"/>
<organism evidence="1">
    <name type="scientific">Ovis aries</name>
    <name type="common">Sheep</name>
    <dbReference type="NCBI Taxonomy" id="9940"/>
    <lineage>
        <taxon>Eukaryota</taxon>
        <taxon>Metazoa</taxon>
        <taxon>Chordata</taxon>
        <taxon>Craniata</taxon>
        <taxon>Vertebrata</taxon>
        <taxon>Euteleostomi</taxon>
        <taxon>Mammalia</taxon>
        <taxon>Eutheria</taxon>
        <taxon>Laurasiatheria</taxon>
        <taxon>Artiodactyla</taxon>
        <taxon>Ruminantia</taxon>
        <taxon>Pecora</taxon>
        <taxon>Bovidae</taxon>
        <taxon>Caprinae</taxon>
        <taxon>Ovis</taxon>
    </lineage>
</organism>
<gene>
    <name evidence="1" type="primary">DCAF6</name>
</gene>
<name>A0AC11B0B3_SHEEP</name>
<reference evidence="1" key="2">
    <citation type="submission" date="2025-08" db="UniProtKB">
        <authorList>
            <consortium name="Ensembl"/>
        </authorList>
    </citation>
    <scope>IDENTIFICATION</scope>
</reference>
<sequence>MSRGGSCPHLLWDVRKRSLGLEDPSRLRSRYLGRREFIQRLKLEATLNVHDGCVNTICWNETGEYILSGSDDTKLVISNPYSRKVLTTIRSGHRANIFSAKFLPCTNDKQIVSCSGDGVIFYTNVEQDAETNRQCQFTCHYGTTYEIMTVPNDPYTFLSCGEDGTVRWFDTRIKTSCTKEDCKDDILINCRRAATSVAICPPIPYYLAVGCSDSSVRIYDRRMLGTRATGNYAGRGTTGMVARFIPSHLNNKSCRVTSLCYSEDGQEILVSYSSDYIYLFDPKDDTARELKTPSAEERREELRQPPVKRLRLRGDWSDTGPRARPESERERDGEQSPNVSLMQRMSDMLSRWFEEASEVAQSNRGRGRSRPRGGTNQSDVSTLPTVPSSTDLEVGETAMEVDTPDEQFLQPSTSSTVSTQGHLASSSTESPHSTSLLSSPDSEQRQSVEASGRHTRHQSDNNNEKLSPKPGTGEPVLSLHYSTEGTTTSTIKLNFTDEWSSTASSSRGNGSHCKSEDQEESLAPQSPVQPPEGESEAKTPEESSEDVTLQEGASTESAAQSHVDTAQSDKFTSESLDSGSGERNDFNLDSPCGVAEESTLSEKDKEPGTSDQTSTTSASRHSTSNPEPQSQTEAIGPSAHEETLTRDSALQDTDDSDDDPVLIPGARYRAGPGDRRSAVARIQEFFRRRKERKEMEELDTLNIRRPLVKMVYKGHRNSRTMIKEANFWGANFVMSGSDCGHIFIWDRHTAEHLMLLEADNHVVNCLQPHPFDPSKMTFYKARVQNH</sequence>
<dbReference type="Ensembl" id="ENSOART00020007727.2">
    <property type="protein sequence ID" value="ENSOARP00020006396.2"/>
    <property type="gene ID" value="ENSOARG00020003205.2"/>
</dbReference>
<evidence type="ECO:0000313" key="1">
    <source>
        <dbReference type="Ensembl" id="ENSOARP00020006396.2"/>
    </source>
</evidence>
<reference evidence="1" key="1">
    <citation type="submission" date="2020-11" db="EMBL/GenBank/DDBJ databases">
        <authorList>
            <person name="Davenport K.M."/>
            <person name="Bickhart D.M."/>
            <person name="Smith T.P.L."/>
            <person name="Murdoch B.M."/>
            <person name="Rosen B.D."/>
        </authorList>
    </citation>
    <scope>NUCLEOTIDE SEQUENCE [LARGE SCALE GENOMIC DNA]</scope>
    <source>
        <strain evidence="1">OAR_USU_Benz2616</strain>
    </source>
</reference>
<protein>
    <submittedName>
        <fullName evidence="1">DDB1 and CUL4 associated factor 6</fullName>
    </submittedName>
</protein>
<accession>A0AC11B0B3</accession>